<dbReference type="GO" id="GO:0006351">
    <property type="term" value="P:DNA-templated transcription"/>
    <property type="evidence" value="ECO:0007669"/>
    <property type="project" value="InterPro"/>
</dbReference>
<evidence type="ECO:0000313" key="2">
    <source>
        <dbReference type="EMBL" id="SHI28359.1"/>
    </source>
</evidence>
<dbReference type="Proteomes" id="UP000184241">
    <property type="component" value="Unassembled WGS sequence"/>
</dbReference>
<dbReference type="InterPro" id="IPR007560">
    <property type="entry name" value="Restrct_endonuc_IV_Mrr"/>
</dbReference>
<evidence type="ECO:0000259" key="1">
    <source>
        <dbReference type="Pfam" id="PF04471"/>
    </source>
</evidence>
<dbReference type="EMBL" id="FQXU01000011">
    <property type="protein sequence ID" value="SHI28359.1"/>
    <property type="molecule type" value="Genomic_DNA"/>
</dbReference>
<keyword evidence="2" id="KW-0255">Endonuclease</keyword>
<dbReference type="Pfam" id="PF04471">
    <property type="entry name" value="Mrr_cat"/>
    <property type="match status" value="1"/>
</dbReference>
<accession>A0A1M5ZWE7</accession>
<proteinExistence type="predicted"/>
<keyword evidence="2" id="KW-0378">Hydrolase</keyword>
<name>A0A1M5ZWE7_9CLOT</name>
<dbReference type="GO" id="GO:0004519">
    <property type="term" value="F:endonuclease activity"/>
    <property type="evidence" value="ECO:0007669"/>
    <property type="project" value="UniProtKB-KW"/>
</dbReference>
<keyword evidence="2" id="KW-0540">Nuclease</keyword>
<dbReference type="SUPFAM" id="SSF53036">
    <property type="entry name" value="Eukaryotic RPB5 N-terminal domain"/>
    <property type="match status" value="1"/>
</dbReference>
<dbReference type="GO" id="GO:0003899">
    <property type="term" value="F:DNA-directed RNA polymerase activity"/>
    <property type="evidence" value="ECO:0007669"/>
    <property type="project" value="InterPro"/>
</dbReference>
<dbReference type="GO" id="GO:0003677">
    <property type="term" value="F:DNA binding"/>
    <property type="evidence" value="ECO:0007669"/>
    <property type="project" value="InterPro"/>
</dbReference>
<dbReference type="Gene3D" id="3.40.1350.10">
    <property type="match status" value="1"/>
</dbReference>
<sequence>MTKIIILLIAIFIINLLEKSLNNFNIYKEKQFNREFLEYGFISIEDLKELDEYEFYDWITELVNKMGYKFIREYANKNKSETKFIYEKNSSLGLMKMLYSTSGKIGVESLQQEVGFMASKNLIQGVFITSSAFDDESKEYIKSISDKFNISLIDGDSICNKKRQLWY</sequence>
<feature type="domain" description="Restriction endonuclease type IV Mrr" evidence="1">
    <location>
        <begin position="47"/>
        <end position="159"/>
    </location>
</feature>
<gene>
    <name evidence="2" type="ORF">SAMN02745941_03491</name>
</gene>
<dbReference type="InterPro" id="IPR036710">
    <property type="entry name" value="RNA_pol_Rpb5_N_sf"/>
</dbReference>
<reference evidence="2 3" key="1">
    <citation type="submission" date="2016-11" db="EMBL/GenBank/DDBJ databases">
        <authorList>
            <person name="Jaros S."/>
            <person name="Januszkiewicz K."/>
            <person name="Wedrychowicz H."/>
        </authorList>
    </citation>
    <scope>NUCLEOTIDE SEQUENCE [LARGE SCALE GENOMIC DNA]</scope>
    <source>
        <strain evidence="2 3">DSM 6191</strain>
    </source>
</reference>
<dbReference type="AlphaFoldDB" id="A0A1M5ZWE7"/>
<protein>
    <submittedName>
        <fullName evidence="2">Restriction endonuclease</fullName>
    </submittedName>
</protein>
<dbReference type="InterPro" id="IPR011856">
    <property type="entry name" value="tRNA_endonuc-like_dom_sf"/>
</dbReference>
<evidence type="ECO:0000313" key="3">
    <source>
        <dbReference type="Proteomes" id="UP000184241"/>
    </source>
</evidence>
<dbReference type="RefSeq" id="WP_073021555.1">
    <property type="nucleotide sequence ID" value="NZ_FQXU01000011.1"/>
</dbReference>
<dbReference type="GO" id="GO:0009307">
    <property type="term" value="P:DNA restriction-modification system"/>
    <property type="evidence" value="ECO:0007669"/>
    <property type="project" value="InterPro"/>
</dbReference>
<organism evidence="2 3">
    <name type="scientific">Clostridium intestinale DSM 6191</name>
    <dbReference type="NCBI Taxonomy" id="1121320"/>
    <lineage>
        <taxon>Bacteria</taxon>
        <taxon>Bacillati</taxon>
        <taxon>Bacillota</taxon>
        <taxon>Clostridia</taxon>
        <taxon>Eubacteriales</taxon>
        <taxon>Clostridiaceae</taxon>
        <taxon>Clostridium</taxon>
    </lineage>
</organism>